<dbReference type="AlphaFoldDB" id="A0A9P8VAZ0"/>
<dbReference type="InterPro" id="IPR000719">
    <property type="entry name" value="Prot_kinase_dom"/>
</dbReference>
<proteinExistence type="predicted"/>
<dbReference type="Proteomes" id="UP000770015">
    <property type="component" value="Unassembled WGS sequence"/>
</dbReference>
<dbReference type="Gene3D" id="1.10.510.10">
    <property type="entry name" value="Transferase(Phosphotransferase) domain 1"/>
    <property type="match status" value="1"/>
</dbReference>
<feature type="coiled-coil region" evidence="1">
    <location>
        <begin position="322"/>
        <end position="424"/>
    </location>
</feature>
<dbReference type="GO" id="GO:0004672">
    <property type="term" value="F:protein kinase activity"/>
    <property type="evidence" value="ECO:0007669"/>
    <property type="project" value="InterPro"/>
</dbReference>
<accession>A0A9P8VAZ0</accession>
<feature type="compositionally biased region" description="Polar residues" evidence="2">
    <location>
        <begin position="261"/>
        <end position="271"/>
    </location>
</feature>
<dbReference type="PANTHER" id="PTHR48125">
    <property type="entry name" value="LP07818P1"/>
    <property type="match status" value="1"/>
</dbReference>
<reference evidence="4" key="1">
    <citation type="journal article" date="2021" name="Nat. Commun.">
        <title>Genetic determinants of endophytism in the Arabidopsis root mycobiome.</title>
        <authorList>
            <person name="Mesny F."/>
            <person name="Miyauchi S."/>
            <person name="Thiergart T."/>
            <person name="Pickel B."/>
            <person name="Atanasova L."/>
            <person name="Karlsson M."/>
            <person name="Huettel B."/>
            <person name="Barry K.W."/>
            <person name="Haridas S."/>
            <person name="Chen C."/>
            <person name="Bauer D."/>
            <person name="Andreopoulos W."/>
            <person name="Pangilinan J."/>
            <person name="LaButti K."/>
            <person name="Riley R."/>
            <person name="Lipzen A."/>
            <person name="Clum A."/>
            <person name="Drula E."/>
            <person name="Henrissat B."/>
            <person name="Kohler A."/>
            <person name="Grigoriev I.V."/>
            <person name="Martin F.M."/>
            <person name="Hacquard S."/>
        </authorList>
    </citation>
    <scope>NUCLEOTIDE SEQUENCE</scope>
    <source>
        <strain evidence="4">MPI-SDFR-AT-0117</strain>
    </source>
</reference>
<keyword evidence="5" id="KW-1185">Reference proteome</keyword>
<feature type="compositionally biased region" description="Low complexity" evidence="2">
    <location>
        <begin position="677"/>
        <end position="722"/>
    </location>
</feature>
<evidence type="ECO:0000313" key="5">
    <source>
        <dbReference type="Proteomes" id="UP000770015"/>
    </source>
</evidence>
<organism evidence="4 5">
    <name type="scientific">Plectosphaerella plurivora</name>
    <dbReference type="NCBI Taxonomy" id="936078"/>
    <lineage>
        <taxon>Eukaryota</taxon>
        <taxon>Fungi</taxon>
        <taxon>Dikarya</taxon>
        <taxon>Ascomycota</taxon>
        <taxon>Pezizomycotina</taxon>
        <taxon>Sordariomycetes</taxon>
        <taxon>Hypocreomycetidae</taxon>
        <taxon>Glomerellales</taxon>
        <taxon>Plectosphaerellaceae</taxon>
        <taxon>Plectosphaerella</taxon>
    </lineage>
</organism>
<feature type="region of interest" description="Disordered" evidence="2">
    <location>
        <begin position="677"/>
        <end position="800"/>
    </location>
</feature>
<dbReference type="InterPro" id="IPR011009">
    <property type="entry name" value="Kinase-like_dom_sf"/>
</dbReference>
<name>A0A9P8VAZ0_9PEZI</name>
<gene>
    <name evidence="4" type="ORF">F5X68DRAFT_239241</name>
</gene>
<feature type="region of interest" description="Disordered" evidence="2">
    <location>
        <begin position="241"/>
        <end position="316"/>
    </location>
</feature>
<feature type="compositionally biased region" description="Low complexity" evidence="2">
    <location>
        <begin position="512"/>
        <end position="523"/>
    </location>
</feature>
<keyword evidence="1" id="KW-0175">Coiled coil</keyword>
<sequence length="800" mass="92272">NKVPYDEEIPLDEDGNPEPPCHFVHFDIDERNVFAALDPETDGIPIIKIADYGLVENFTPECMERQTANYDEYSFWIQRCMGKSTNFTPEQFTMQWDDLGIPTDEPMHKFLPKDKRKPAVAGNYGIHTNVFQIGILMHTIMTYRIWDRPYTKQVVESKGRKYDTFGYRLNAEDLPGDLERELRDLVMACMEFTPANRPTLLELQTQIRERMDKGFDMDEAALARWCQRFFLTPHLPNWRDIIKGMPRPARAPSTGKRARPSTASSANGTPSKKQRTVDDTNANPGEGRNSHQAHSSTQVSSGLSRDSKERKLGNAQRSCHLKGQLLDQFNDLQQQQDDLEREALDFENQQMQLHEKLEKDLPVQKLPIEAEMQVHRDQMYDLDQELRQAEQKWVGEDQMGGPPTAATEEERQNYRKELARKRMDAEFLRMAAERKLEPIDDAINMGWLDIEDLQQDARKKRAAALELKRKQMHLGETSQNPPAPPKKSLNGGVPPWYPGPPPSRPLPPLPQQPQTLQQQPQTLQQQLHTLLQEEARLVHKARFEDRRVQAQANQKAADLGKVHLHELDQAGKAPGLTDGERQRNIQGIQSRQMQEIQDLQRKFADENRIIQEEIRRDLARVRGSIRQARQLIQMQQQNPLLGQQQQQFQGQLQQMQQQQMQQFQGQVQQMQQQFQGQLQQQMQQNPFQGQPQQHPFQGQPQHQGFQGPQQQQQFQGQPQQPFQGPPQQHPFQGQPHMVLPRLPAPIPVWQPQPQPQQPFQGQPQQPAPQQPQQPATPQPQQLPVKMDIDQAFHTSPGAQP</sequence>
<evidence type="ECO:0000256" key="2">
    <source>
        <dbReference type="SAM" id="MobiDB-lite"/>
    </source>
</evidence>
<evidence type="ECO:0000259" key="3">
    <source>
        <dbReference type="PROSITE" id="PS50011"/>
    </source>
</evidence>
<evidence type="ECO:0000256" key="1">
    <source>
        <dbReference type="SAM" id="Coils"/>
    </source>
</evidence>
<feature type="compositionally biased region" description="Pro residues" evidence="2">
    <location>
        <begin position="495"/>
        <end position="511"/>
    </location>
</feature>
<dbReference type="EMBL" id="JAGSXJ010000010">
    <property type="protein sequence ID" value="KAH6687800.1"/>
    <property type="molecule type" value="Genomic_DNA"/>
</dbReference>
<protein>
    <recommendedName>
        <fullName evidence="3">Protein kinase domain-containing protein</fullName>
    </recommendedName>
</protein>
<dbReference type="OrthoDB" id="4062651at2759"/>
<evidence type="ECO:0000313" key="4">
    <source>
        <dbReference type="EMBL" id="KAH6687800.1"/>
    </source>
</evidence>
<dbReference type="GO" id="GO:0005524">
    <property type="term" value="F:ATP binding"/>
    <property type="evidence" value="ECO:0007669"/>
    <property type="project" value="InterPro"/>
</dbReference>
<dbReference type="PANTHER" id="PTHR48125:SF16">
    <property type="entry name" value="UBZ4-TYPE DOMAIN-CONTAINING PROTEIN"/>
    <property type="match status" value="1"/>
</dbReference>
<feature type="region of interest" description="Disordered" evidence="2">
    <location>
        <begin position="472"/>
        <end position="523"/>
    </location>
</feature>
<feature type="compositionally biased region" description="Pro residues" evidence="2">
    <location>
        <begin position="742"/>
        <end position="756"/>
    </location>
</feature>
<feature type="non-terminal residue" evidence="4">
    <location>
        <position position="1"/>
    </location>
</feature>
<dbReference type="PROSITE" id="PS50011">
    <property type="entry name" value="PROTEIN_KINASE_DOM"/>
    <property type="match status" value="1"/>
</dbReference>
<dbReference type="SUPFAM" id="SSF56112">
    <property type="entry name" value="Protein kinase-like (PK-like)"/>
    <property type="match status" value="1"/>
</dbReference>
<feature type="compositionally biased region" description="Pro residues" evidence="2">
    <location>
        <begin position="765"/>
        <end position="777"/>
    </location>
</feature>
<feature type="domain" description="Protein kinase" evidence="3">
    <location>
        <begin position="1"/>
        <end position="211"/>
    </location>
</feature>
<feature type="compositionally biased region" description="Polar residues" evidence="2">
    <location>
        <begin position="290"/>
        <end position="304"/>
    </location>
</feature>
<comment type="caution">
    <text evidence="4">The sequence shown here is derived from an EMBL/GenBank/DDBJ whole genome shotgun (WGS) entry which is preliminary data.</text>
</comment>